<comment type="catalytic activity">
    <reaction evidence="11">
        <text>a 5,6-dihydrouridine in tRNA + NAD(+) = a uridine in tRNA + NADH + H(+)</text>
        <dbReference type="Rhea" id="RHEA:54452"/>
        <dbReference type="Rhea" id="RHEA-COMP:13339"/>
        <dbReference type="Rhea" id="RHEA-COMP:13887"/>
        <dbReference type="ChEBI" id="CHEBI:15378"/>
        <dbReference type="ChEBI" id="CHEBI:57540"/>
        <dbReference type="ChEBI" id="CHEBI:57945"/>
        <dbReference type="ChEBI" id="CHEBI:65315"/>
        <dbReference type="ChEBI" id="CHEBI:74443"/>
    </reaction>
</comment>
<gene>
    <name evidence="16" type="primary">dusB</name>
    <name evidence="16" type="ORF">H9841_02125</name>
</gene>
<sequence length="361" mass="39351">MFPSEGRFPVLRRFFRLVPKSWVCYHRGYEIRDKRGIILNIGSVTIPSRVALAPMAGVTDLGFRTVCRELSGCYTITEMVSAKALCYQDKKSIPLLKLGEGEHPAAAQIFGSDTACMEQAAGIAAEVSGAEVIDINMGCPVPKVAQSGDGSGLMRTPELAAKVLEAVVRGAGGRPVTVKFRLGWDKGSINCVEFAQMMEQAGASAVAVHGRTRKQMYAGEANWDYIRAVKEAVSIPVIANGDVFTPEAAVRILRYTGADMAMVGRGAFGNPWLLQQCAAALNGEEIPPLPPLAQRCDTAVRQFTLNAAHKGEKIACLEARRHYAWYLKGVPYAGYYKQLISNLSTMEDIYRITEGIKRDLK</sequence>
<dbReference type="PROSITE" id="PS01136">
    <property type="entry name" value="UPF0034"/>
    <property type="match status" value="1"/>
</dbReference>
<comment type="cofactor">
    <cofactor evidence="1 12 14">
        <name>FMN</name>
        <dbReference type="ChEBI" id="CHEBI:58210"/>
    </cofactor>
</comment>
<evidence type="ECO:0000256" key="14">
    <source>
        <dbReference type="PIRSR" id="PIRSR006621-2"/>
    </source>
</evidence>
<feature type="binding site" evidence="14">
    <location>
        <begin position="264"/>
        <end position="265"/>
    </location>
    <ligand>
        <name>FMN</name>
        <dbReference type="ChEBI" id="CHEBI:58210"/>
    </ligand>
</feature>
<evidence type="ECO:0000256" key="4">
    <source>
        <dbReference type="ARBA" id="ARBA00022630"/>
    </source>
</evidence>
<dbReference type="GO" id="GO:0000049">
    <property type="term" value="F:tRNA binding"/>
    <property type="evidence" value="ECO:0007669"/>
    <property type="project" value="UniProtKB-KW"/>
</dbReference>
<reference evidence="16" key="1">
    <citation type="journal article" date="2021" name="PeerJ">
        <title>Extensive microbial diversity within the chicken gut microbiome revealed by metagenomics and culture.</title>
        <authorList>
            <person name="Gilroy R."/>
            <person name="Ravi A."/>
            <person name="Getino M."/>
            <person name="Pursley I."/>
            <person name="Horton D.L."/>
            <person name="Alikhan N.F."/>
            <person name="Baker D."/>
            <person name="Gharbi K."/>
            <person name="Hall N."/>
            <person name="Watson M."/>
            <person name="Adriaenssens E.M."/>
            <person name="Foster-Nyarko E."/>
            <person name="Jarju S."/>
            <person name="Secka A."/>
            <person name="Antonio M."/>
            <person name="Oren A."/>
            <person name="Chaudhuri R.R."/>
            <person name="La Ragione R."/>
            <person name="Hildebrand F."/>
            <person name="Pallen M.J."/>
        </authorList>
    </citation>
    <scope>NUCLEOTIDE SEQUENCE</scope>
    <source>
        <strain evidence="16">ChiBcec16_6824</strain>
    </source>
</reference>
<dbReference type="CDD" id="cd02801">
    <property type="entry name" value="DUS_like_FMN"/>
    <property type="match status" value="1"/>
</dbReference>
<evidence type="ECO:0000256" key="5">
    <source>
        <dbReference type="ARBA" id="ARBA00022643"/>
    </source>
</evidence>
<evidence type="ECO:0000256" key="10">
    <source>
        <dbReference type="ARBA" id="ARBA00048205"/>
    </source>
</evidence>
<evidence type="ECO:0000256" key="2">
    <source>
        <dbReference type="ARBA" id="ARBA00002790"/>
    </source>
</evidence>
<evidence type="ECO:0000256" key="3">
    <source>
        <dbReference type="ARBA" id="ARBA00022555"/>
    </source>
</evidence>
<dbReference type="NCBIfam" id="TIGR00737">
    <property type="entry name" value="nifR3_yhdG"/>
    <property type="match status" value="1"/>
</dbReference>
<evidence type="ECO:0000256" key="7">
    <source>
        <dbReference type="ARBA" id="ARBA00022857"/>
    </source>
</evidence>
<comment type="function">
    <text evidence="2 12">Catalyzes the synthesis of 5,6-dihydrouridine (D), a modified base found in the D-loop of most tRNAs, via the reduction of the C5-C6 double bond in target uridines.</text>
</comment>
<dbReference type="InterPro" id="IPR035587">
    <property type="entry name" value="DUS-like_FMN-bd"/>
</dbReference>
<dbReference type="Gene3D" id="3.20.20.70">
    <property type="entry name" value="Aldolase class I"/>
    <property type="match status" value="1"/>
</dbReference>
<keyword evidence="3" id="KW-0820">tRNA-binding</keyword>
<dbReference type="PIRSF" id="PIRSF006621">
    <property type="entry name" value="Dus"/>
    <property type="match status" value="1"/>
</dbReference>
<keyword evidence="5 12" id="KW-0288">FMN</keyword>
<feature type="binding site" evidence="14">
    <location>
        <position position="209"/>
    </location>
    <ligand>
        <name>FMN</name>
        <dbReference type="ChEBI" id="CHEBI:58210"/>
    </ligand>
</feature>
<evidence type="ECO:0000256" key="6">
    <source>
        <dbReference type="ARBA" id="ARBA00022694"/>
    </source>
</evidence>
<dbReference type="GO" id="GO:0050660">
    <property type="term" value="F:flavin adenine dinucleotide binding"/>
    <property type="evidence" value="ECO:0007669"/>
    <property type="project" value="InterPro"/>
</dbReference>
<dbReference type="GO" id="GO:0017150">
    <property type="term" value="F:tRNA dihydrouridine synthase activity"/>
    <property type="evidence" value="ECO:0007669"/>
    <property type="project" value="InterPro"/>
</dbReference>
<dbReference type="Pfam" id="PF01207">
    <property type="entry name" value="Dus"/>
    <property type="match status" value="1"/>
</dbReference>
<dbReference type="PANTHER" id="PTHR45846:SF1">
    <property type="entry name" value="TRNA-DIHYDROURIDINE(47) SYNTHASE [NAD(P)(+)]-LIKE"/>
    <property type="match status" value="1"/>
</dbReference>
<protein>
    <recommendedName>
        <fullName evidence="12">tRNA-dihydrouridine synthase</fullName>
        <ecNumber evidence="12">1.3.1.-</ecNumber>
    </recommendedName>
</protein>
<dbReference type="InterPro" id="IPR004652">
    <property type="entry name" value="DusB-like"/>
</dbReference>
<evidence type="ECO:0000259" key="15">
    <source>
        <dbReference type="Pfam" id="PF01207"/>
    </source>
</evidence>
<dbReference type="InterPro" id="IPR018517">
    <property type="entry name" value="tRNA_hU_synthase_CS"/>
</dbReference>
<keyword evidence="4 12" id="KW-0285">Flavoprotein</keyword>
<keyword evidence="7" id="KW-0521">NADP</keyword>
<organism evidence="16 17">
    <name type="scientific">Candidatus Flavonifractor merdigallinarum</name>
    <dbReference type="NCBI Taxonomy" id="2838589"/>
    <lineage>
        <taxon>Bacteria</taxon>
        <taxon>Bacillati</taxon>
        <taxon>Bacillota</taxon>
        <taxon>Clostridia</taxon>
        <taxon>Eubacteriales</taxon>
        <taxon>Oscillospiraceae</taxon>
        <taxon>Flavonifractor</taxon>
    </lineage>
</organism>
<dbReference type="Proteomes" id="UP000823868">
    <property type="component" value="Unassembled WGS sequence"/>
</dbReference>
<keyword evidence="9 12" id="KW-0560">Oxidoreductase</keyword>
<evidence type="ECO:0000256" key="13">
    <source>
        <dbReference type="PIRSR" id="PIRSR006621-1"/>
    </source>
</evidence>
<dbReference type="Gene3D" id="1.10.1200.80">
    <property type="entry name" value="Putative flavin oxidoreducatase, domain 2"/>
    <property type="match status" value="1"/>
</dbReference>
<feature type="binding site" evidence="14">
    <location>
        <position position="108"/>
    </location>
    <ligand>
        <name>FMN</name>
        <dbReference type="ChEBI" id="CHEBI:58210"/>
    </ligand>
</feature>
<dbReference type="InterPro" id="IPR013785">
    <property type="entry name" value="Aldolase_TIM"/>
</dbReference>
<feature type="active site" description="Proton donor" evidence="13">
    <location>
        <position position="139"/>
    </location>
</feature>
<comment type="caution">
    <text evidence="16">The sequence shown here is derived from an EMBL/GenBank/DDBJ whole genome shotgun (WGS) entry which is preliminary data.</text>
</comment>
<dbReference type="InterPro" id="IPR001269">
    <property type="entry name" value="DUS_fam"/>
</dbReference>
<dbReference type="SUPFAM" id="SSF51395">
    <property type="entry name" value="FMN-linked oxidoreductases"/>
    <property type="match status" value="1"/>
</dbReference>
<dbReference type="InterPro" id="IPR024036">
    <property type="entry name" value="tRNA-dHydroUridine_Synthase_C"/>
</dbReference>
<evidence type="ECO:0000256" key="8">
    <source>
        <dbReference type="ARBA" id="ARBA00022884"/>
    </source>
</evidence>
<accession>A0A9D1Y6P6</accession>
<dbReference type="PANTHER" id="PTHR45846">
    <property type="entry name" value="TRNA-DIHYDROURIDINE(47) SYNTHASE [NAD(P)(+)]-LIKE"/>
    <property type="match status" value="1"/>
</dbReference>
<dbReference type="EMBL" id="DXDX01000041">
    <property type="protein sequence ID" value="HIY20684.1"/>
    <property type="molecule type" value="Genomic_DNA"/>
</dbReference>
<keyword evidence="6 12" id="KW-0819">tRNA processing</keyword>
<comment type="similarity">
    <text evidence="12">Belongs to the dus family.</text>
</comment>
<evidence type="ECO:0000256" key="9">
    <source>
        <dbReference type="ARBA" id="ARBA00023002"/>
    </source>
</evidence>
<evidence type="ECO:0000256" key="1">
    <source>
        <dbReference type="ARBA" id="ARBA00001917"/>
    </source>
</evidence>
<evidence type="ECO:0000256" key="11">
    <source>
        <dbReference type="ARBA" id="ARBA00048802"/>
    </source>
</evidence>
<feature type="domain" description="DUS-like FMN-binding" evidence="15">
    <location>
        <begin position="52"/>
        <end position="348"/>
    </location>
</feature>
<proteinExistence type="inferred from homology"/>
<feature type="binding site" evidence="14">
    <location>
        <begin position="54"/>
        <end position="56"/>
    </location>
    <ligand>
        <name>FMN</name>
        <dbReference type="ChEBI" id="CHEBI:58210"/>
    </ligand>
</feature>
<keyword evidence="8" id="KW-0694">RNA-binding</keyword>
<name>A0A9D1Y6P6_9FIRM</name>
<dbReference type="EC" id="1.3.1.-" evidence="12"/>
<dbReference type="AlphaFoldDB" id="A0A9D1Y6P6"/>
<evidence type="ECO:0000256" key="12">
    <source>
        <dbReference type="PIRNR" id="PIRNR006621"/>
    </source>
</evidence>
<keyword evidence="14" id="KW-0547">Nucleotide-binding</keyword>
<evidence type="ECO:0000313" key="16">
    <source>
        <dbReference type="EMBL" id="HIY20684.1"/>
    </source>
</evidence>
<comment type="catalytic activity">
    <reaction evidence="10">
        <text>a 5,6-dihydrouridine in tRNA + NADP(+) = a uridine in tRNA + NADPH + H(+)</text>
        <dbReference type="Rhea" id="RHEA:23624"/>
        <dbReference type="Rhea" id="RHEA-COMP:13339"/>
        <dbReference type="Rhea" id="RHEA-COMP:13887"/>
        <dbReference type="ChEBI" id="CHEBI:15378"/>
        <dbReference type="ChEBI" id="CHEBI:57783"/>
        <dbReference type="ChEBI" id="CHEBI:58349"/>
        <dbReference type="ChEBI" id="CHEBI:65315"/>
        <dbReference type="ChEBI" id="CHEBI:74443"/>
    </reaction>
</comment>
<evidence type="ECO:0000313" key="17">
    <source>
        <dbReference type="Proteomes" id="UP000823868"/>
    </source>
</evidence>
<feature type="binding site" evidence="14">
    <location>
        <position position="179"/>
    </location>
    <ligand>
        <name>FMN</name>
        <dbReference type="ChEBI" id="CHEBI:58210"/>
    </ligand>
</feature>
<reference evidence="16" key="2">
    <citation type="submission" date="2021-04" db="EMBL/GenBank/DDBJ databases">
        <authorList>
            <person name="Gilroy R."/>
        </authorList>
    </citation>
    <scope>NUCLEOTIDE SEQUENCE</scope>
    <source>
        <strain evidence="16">ChiBcec16_6824</strain>
    </source>
</reference>